<feature type="transmembrane region" description="Helical" evidence="7">
    <location>
        <begin position="258"/>
        <end position="288"/>
    </location>
</feature>
<feature type="transmembrane region" description="Helical" evidence="7">
    <location>
        <begin position="308"/>
        <end position="328"/>
    </location>
</feature>
<evidence type="ECO:0000256" key="4">
    <source>
        <dbReference type="ARBA" id="ARBA00022679"/>
    </source>
</evidence>
<evidence type="ECO:0000313" key="10">
    <source>
        <dbReference type="EMBL" id="PKU25916.1"/>
    </source>
</evidence>
<dbReference type="CDD" id="cd17574">
    <property type="entry name" value="REC_OmpR"/>
    <property type="match status" value="1"/>
</dbReference>
<dbReference type="CDD" id="cd00082">
    <property type="entry name" value="HisKA"/>
    <property type="match status" value="1"/>
</dbReference>
<dbReference type="RefSeq" id="WP_101249461.1">
    <property type="nucleotide sequence ID" value="NZ_PIUM01000003.1"/>
</dbReference>
<dbReference type="InterPro" id="IPR001789">
    <property type="entry name" value="Sig_transdc_resp-reg_receiver"/>
</dbReference>
<feature type="transmembrane region" description="Helical" evidence="7">
    <location>
        <begin position="360"/>
        <end position="382"/>
    </location>
</feature>
<dbReference type="SUPFAM" id="SSF52172">
    <property type="entry name" value="CheY-like"/>
    <property type="match status" value="1"/>
</dbReference>
<evidence type="ECO:0000313" key="11">
    <source>
        <dbReference type="Proteomes" id="UP000233293"/>
    </source>
</evidence>
<sequence>MAIQQRIVRTRRIYNQWVANQTLEDFALRFTAKRARRWSSSRVANTALGAISFLALEAIGGTVTLSYGFPNAVAAILAVSAIIFLTCVPISYYAVKYGVDIDLLTRGAGFGYIGSTITSLVYASFTFIFFAIEAVIMSTALETCFGIPLSVGYLLCSLIVIPLVTHGITFISRFQLWTHPLWMGLHIAPFLFIALNSQDSFRSWTGFSGRAGVAGGDFDPLLFGAATTVVFSLIAQIGEQVDFLRFMPQNRKTSPTGWWVALLSGGPGWILPGLVKLLAGSFLAVLAIGHGVPVEQAGEPTHMYQVAFLNIVPSPAAAIALTGFFVIVSQLKINVTNAYAGSIAWSNFFSRLTHRHPGRVIWLVFNVVIALLLMELGIYQALEHILGLYSSIAASWVGALVADLVINKPLRLSPPHIEFKRAHLYDINPVGVGAMALAVLTSVAAFLGLLGPLAHAFTALIAFLTAFTTAPLIALATKGRYYIARKARRNWRDATEIVCCICENSFEPEDMAHCPAYSGPICSLCCSLDSRCNDLCKPTARLSHQILALLRSFLPEPIVSRLHSPLGHYLGVLAMLLGLIAFILTIIYTQSTFGAEELKPIIKIAFEKTFVIVGIIAAIVSWLYVLAQESRRTAQMETRRQTDLLIKEIQAHNHTDAQLQKAKEVAEAANLAKSRYVVGMTHELRTPLNAILGYAQLLERDSTIPPHRRDAIAVIRRSGDHLSGLIEGLLDISKIEAGRLRLRRDEVRLAAFLEQIIDMFRLQASVKGLDFIFQPIDHLPSMVHTDEARLRQILINLLSNAIKFTRDGHVAVRFRYRSQVAEFDVEDTGVGIQPGDIARVFEPFERVETPGLEPVPGIGLGLTITKLLTEVMGGEISVSSRVGKGTVFRVKMLLSEVQNPSPTLAAQATAIGYLGRRRSVMVVDNDASHRALIEDLLIPLGFDLESVPDGVSCLDRAETSRPDLFLLDVSMPGLNGWDLCRRLRETGHEEAAIIMISANALDLPQGSETRIWHDDYLMKPFNIRDLLDRIGQRLNLEWTRDPAEVAQQNQPAPTFTARDVPAPHHLNDLYRLGQIGYVRGIQTKLDEIERESSDHEQFVTHLRGLVRNFELGHYMTAIESLYGEIHG</sequence>
<dbReference type="OrthoDB" id="9801651at2"/>
<feature type="transmembrane region" description="Helical" evidence="7">
    <location>
        <begin position="181"/>
        <end position="198"/>
    </location>
</feature>
<comment type="caution">
    <text evidence="10">The sequence shown here is derived from an EMBL/GenBank/DDBJ whole genome shotgun (WGS) entry which is preliminary data.</text>
</comment>
<dbReference type="Pfam" id="PF00072">
    <property type="entry name" value="Response_reg"/>
    <property type="match status" value="1"/>
</dbReference>
<dbReference type="PANTHER" id="PTHR43047">
    <property type="entry name" value="TWO-COMPONENT HISTIDINE PROTEIN KINASE"/>
    <property type="match status" value="1"/>
</dbReference>
<dbReference type="Pfam" id="PF02518">
    <property type="entry name" value="HATPase_c"/>
    <property type="match status" value="1"/>
</dbReference>
<dbReference type="SUPFAM" id="SSF55874">
    <property type="entry name" value="ATPase domain of HSP90 chaperone/DNA topoisomerase II/histidine kinase"/>
    <property type="match status" value="1"/>
</dbReference>
<name>A0A2N3PZU1_9PROT</name>
<dbReference type="InterPro" id="IPR036890">
    <property type="entry name" value="HATPase_C_sf"/>
</dbReference>
<dbReference type="InterPro" id="IPR011006">
    <property type="entry name" value="CheY-like_superfamily"/>
</dbReference>
<dbReference type="PROSITE" id="PS50109">
    <property type="entry name" value="HIS_KIN"/>
    <property type="match status" value="1"/>
</dbReference>
<dbReference type="Proteomes" id="UP000233293">
    <property type="component" value="Unassembled WGS sequence"/>
</dbReference>
<dbReference type="InterPro" id="IPR003661">
    <property type="entry name" value="HisK_dim/P_dom"/>
</dbReference>
<comment type="catalytic activity">
    <reaction evidence="1">
        <text>ATP + protein L-histidine = ADP + protein N-phospho-L-histidine.</text>
        <dbReference type="EC" id="2.7.13.3"/>
    </reaction>
</comment>
<keyword evidence="7" id="KW-0472">Membrane</keyword>
<evidence type="ECO:0000256" key="5">
    <source>
        <dbReference type="ARBA" id="ARBA00022777"/>
    </source>
</evidence>
<keyword evidence="7" id="KW-0812">Transmembrane</keyword>
<feature type="domain" description="Histidine kinase" evidence="8">
    <location>
        <begin position="679"/>
        <end position="896"/>
    </location>
</feature>
<evidence type="ECO:0000256" key="6">
    <source>
        <dbReference type="PROSITE-ProRule" id="PRU00169"/>
    </source>
</evidence>
<evidence type="ECO:0000256" key="3">
    <source>
        <dbReference type="ARBA" id="ARBA00022553"/>
    </source>
</evidence>
<keyword evidence="11" id="KW-1185">Reference proteome</keyword>
<feature type="transmembrane region" description="Helical" evidence="7">
    <location>
        <begin position="388"/>
        <end position="406"/>
    </location>
</feature>
<dbReference type="Pfam" id="PF00512">
    <property type="entry name" value="HisKA"/>
    <property type="match status" value="1"/>
</dbReference>
<reference evidence="11" key="1">
    <citation type="submission" date="2017-12" db="EMBL/GenBank/DDBJ databases">
        <title>Draft genome sequence of Telmatospirillum siberiense 26-4b1T, an acidotolerant peatland alphaproteobacterium potentially involved in sulfur cycling.</title>
        <authorList>
            <person name="Hausmann B."/>
            <person name="Pjevac P."/>
            <person name="Schreck K."/>
            <person name="Herbold C.W."/>
            <person name="Daims H."/>
            <person name="Wagner M."/>
            <person name="Pester M."/>
            <person name="Loy A."/>
        </authorList>
    </citation>
    <scope>NUCLEOTIDE SEQUENCE [LARGE SCALE GENOMIC DNA]</scope>
    <source>
        <strain evidence="11">26-4b1</strain>
    </source>
</reference>
<proteinExistence type="predicted"/>
<dbReference type="InterPro" id="IPR005467">
    <property type="entry name" value="His_kinase_dom"/>
</dbReference>
<organism evidence="10 11">
    <name type="scientific">Telmatospirillum siberiense</name>
    <dbReference type="NCBI Taxonomy" id="382514"/>
    <lineage>
        <taxon>Bacteria</taxon>
        <taxon>Pseudomonadati</taxon>
        <taxon>Pseudomonadota</taxon>
        <taxon>Alphaproteobacteria</taxon>
        <taxon>Rhodospirillales</taxon>
        <taxon>Rhodospirillaceae</taxon>
        <taxon>Telmatospirillum</taxon>
    </lineage>
</organism>
<accession>A0A2N3PZU1</accession>
<keyword evidence="3 6" id="KW-0597">Phosphoprotein</keyword>
<dbReference type="SUPFAM" id="SSF47384">
    <property type="entry name" value="Homodimeric domain of signal transducing histidine kinase"/>
    <property type="match status" value="1"/>
</dbReference>
<feature type="domain" description="Response regulatory" evidence="9">
    <location>
        <begin position="919"/>
        <end position="1034"/>
    </location>
</feature>
<dbReference type="GO" id="GO:0000155">
    <property type="term" value="F:phosphorelay sensor kinase activity"/>
    <property type="evidence" value="ECO:0007669"/>
    <property type="project" value="InterPro"/>
</dbReference>
<feature type="transmembrane region" description="Helical" evidence="7">
    <location>
        <begin position="456"/>
        <end position="476"/>
    </location>
</feature>
<dbReference type="Gene3D" id="1.10.4160.10">
    <property type="entry name" value="Hydantoin permease"/>
    <property type="match status" value="1"/>
</dbReference>
<evidence type="ECO:0000259" key="9">
    <source>
        <dbReference type="PROSITE" id="PS50110"/>
    </source>
</evidence>
<keyword evidence="5 10" id="KW-0418">Kinase</keyword>
<feature type="transmembrane region" description="Helical" evidence="7">
    <location>
        <begin position="43"/>
        <end position="67"/>
    </location>
</feature>
<dbReference type="InterPro" id="IPR036097">
    <property type="entry name" value="HisK_dim/P_sf"/>
</dbReference>
<protein>
    <recommendedName>
        <fullName evidence="2">histidine kinase</fullName>
        <ecNumber evidence="2">2.7.13.3</ecNumber>
    </recommendedName>
</protein>
<dbReference type="InterPro" id="IPR003594">
    <property type="entry name" value="HATPase_dom"/>
</dbReference>
<feature type="transmembrane region" description="Helical" evidence="7">
    <location>
        <begin position="427"/>
        <end position="450"/>
    </location>
</feature>
<feature type="transmembrane region" description="Helical" evidence="7">
    <location>
        <begin position="569"/>
        <end position="589"/>
    </location>
</feature>
<feature type="modified residue" description="4-aspartylphosphate" evidence="6">
    <location>
        <position position="968"/>
    </location>
</feature>
<dbReference type="EC" id="2.7.13.3" evidence="2"/>
<dbReference type="InterPro" id="IPR004358">
    <property type="entry name" value="Sig_transdc_His_kin-like_C"/>
</dbReference>
<keyword evidence="7" id="KW-1133">Transmembrane helix</keyword>
<feature type="transmembrane region" description="Helical" evidence="7">
    <location>
        <begin position="152"/>
        <end position="174"/>
    </location>
</feature>
<dbReference type="CDD" id="cd16922">
    <property type="entry name" value="HATPase_EvgS-ArcB-TorS-like"/>
    <property type="match status" value="1"/>
</dbReference>
<feature type="transmembrane region" description="Helical" evidence="7">
    <location>
        <begin position="218"/>
        <end position="237"/>
    </location>
</feature>
<dbReference type="PRINTS" id="PR00344">
    <property type="entry name" value="BCTRLSENSOR"/>
</dbReference>
<evidence type="ECO:0000256" key="7">
    <source>
        <dbReference type="SAM" id="Phobius"/>
    </source>
</evidence>
<dbReference type="EMBL" id="PIUM01000003">
    <property type="protein sequence ID" value="PKU25916.1"/>
    <property type="molecule type" value="Genomic_DNA"/>
</dbReference>
<dbReference type="SMART" id="SM00388">
    <property type="entry name" value="HisKA"/>
    <property type="match status" value="1"/>
</dbReference>
<gene>
    <name evidence="10" type="ORF">CWS72_05035</name>
</gene>
<dbReference type="PROSITE" id="PS50110">
    <property type="entry name" value="RESPONSE_REGULATORY"/>
    <property type="match status" value="1"/>
</dbReference>
<evidence type="ECO:0000256" key="1">
    <source>
        <dbReference type="ARBA" id="ARBA00000085"/>
    </source>
</evidence>
<dbReference type="Gene3D" id="3.30.565.10">
    <property type="entry name" value="Histidine kinase-like ATPase, C-terminal domain"/>
    <property type="match status" value="1"/>
</dbReference>
<dbReference type="Gene3D" id="1.10.287.130">
    <property type="match status" value="1"/>
</dbReference>
<feature type="transmembrane region" description="Helical" evidence="7">
    <location>
        <begin position="73"/>
        <end position="95"/>
    </location>
</feature>
<dbReference type="SMART" id="SM00387">
    <property type="entry name" value="HATPase_c"/>
    <property type="match status" value="1"/>
</dbReference>
<dbReference type="AlphaFoldDB" id="A0A2N3PZU1"/>
<evidence type="ECO:0000259" key="8">
    <source>
        <dbReference type="PROSITE" id="PS50109"/>
    </source>
</evidence>
<feature type="transmembrane region" description="Helical" evidence="7">
    <location>
        <begin position="107"/>
        <end position="132"/>
    </location>
</feature>
<evidence type="ECO:0000256" key="2">
    <source>
        <dbReference type="ARBA" id="ARBA00012438"/>
    </source>
</evidence>
<keyword evidence="4" id="KW-0808">Transferase</keyword>
<feature type="transmembrane region" description="Helical" evidence="7">
    <location>
        <begin position="609"/>
        <end position="627"/>
    </location>
</feature>
<dbReference type="SMART" id="SM00448">
    <property type="entry name" value="REC"/>
    <property type="match status" value="1"/>
</dbReference>
<dbReference type="Gene3D" id="3.40.50.2300">
    <property type="match status" value="1"/>
</dbReference>